<keyword evidence="4" id="KW-1185">Reference proteome</keyword>
<evidence type="ECO:0000313" key="3">
    <source>
        <dbReference type="EMBL" id="CAK0894997.1"/>
    </source>
</evidence>
<name>A0ABN9X824_9DINO</name>
<feature type="non-terminal residue" evidence="3">
    <location>
        <position position="1"/>
    </location>
</feature>
<accession>A0ABN9X824</accession>
<evidence type="ECO:0000256" key="1">
    <source>
        <dbReference type="SAM" id="MobiDB-lite"/>
    </source>
</evidence>
<organism evidence="3 4">
    <name type="scientific">Prorocentrum cordatum</name>
    <dbReference type="NCBI Taxonomy" id="2364126"/>
    <lineage>
        <taxon>Eukaryota</taxon>
        <taxon>Sar</taxon>
        <taxon>Alveolata</taxon>
        <taxon>Dinophyceae</taxon>
        <taxon>Prorocentrales</taxon>
        <taxon>Prorocentraceae</taxon>
        <taxon>Prorocentrum</taxon>
    </lineage>
</organism>
<reference evidence="3" key="1">
    <citation type="submission" date="2023-10" db="EMBL/GenBank/DDBJ databases">
        <authorList>
            <person name="Chen Y."/>
            <person name="Shah S."/>
            <person name="Dougan E. K."/>
            <person name="Thang M."/>
            <person name="Chan C."/>
        </authorList>
    </citation>
    <scope>NUCLEOTIDE SEQUENCE [LARGE SCALE GENOMIC DNA]</scope>
</reference>
<evidence type="ECO:0000256" key="2">
    <source>
        <dbReference type="SAM" id="SignalP"/>
    </source>
</evidence>
<feature type="compositionally biased region" description="Basic residues" evidence="1">
    <location>
        <begin position="39"/>
        <end position="48"/>
    </location>
</feature>
<dbReference type="Proteomes" id="UP001189429">
    <property type="component" value="Unassembled WGS sequence"/>
</dbReference>
<sequence length="107" mass="11597">DDARGSRSNSAAVSLYFSLSLFFALSHSGDPVRARLKSHLSRARKGRRASMPIEPPGRPWCGLCPRGSSAGALLEQLRGDLLGEVRAEVGRQLQGEGLARLRREVAE</sequence>
<feature type="chain" id="PRO_5046414279" evidence="2">
    <location>
        <begin position="29"/>
        <end position="107"/>
    </location>
</feature>
<feature type="signal peptide" evidence="2">
    <location>
        <begin position="1"/>
        <end position="28"/>
    </location>
</feature>
<dbReference type="EMBL" id="CAUYUJ010019977">
    <property type="protein sequence ID" value="CAK0894997.1"/>
    <property type="molecule type" value="Genomic_DNA"/>
</dbReference>
<gene>
    <name evidence="3" type="ORF">PCOR1329_LOCUS73884</name>
</gene>
<feature type="region of interest" description="Disordered" evidence="1">
    <location>
        <begin position="39"/>
        <end position="58"/>
    </location>
</feature>
<comment type="caution">
    <text evidence="3">The sequence shown here is derived from an EMBL/GenBank/DDBJ whole genome shotgun (WGS) entry which is preliminary data.</text>
</comment>
<protein>
    <submittedName>
        <fullName evidence="3">Uncharacterized protein</fullName>
    </submittedName>
</protein>
<feature type="non-terminal residue" evidence="3">
    <location>
        <position position="107"/>
    </location>
</feature>
<keyword evidence="2" id="KW-0732">Signal</keyword>
<proteinExistence type="predicted"/>
<evidence type="ECO:0000313" key="4">
    <source>
        <dbReference type="Proteomes" id="UP001189429"/>
    </source>
</evidence>